<evidence type="ECO:0000313" key="3">
    <source>
        <dbReference type="Proteomes" id="UP001432146"/>
    </source>
</evidence>
<comment type="caution">
    <text evidence="2">The sequence shown here is derived from an EMBL/GenBank/DDBJ whole genome shotgun (WGS) entry which is preliminary data.</text>
</comment>
<keyword evidence="3" id="KW-1185">Reference proteome</keyword>
<evidence type="ECO:0000313" key="2">
    <source>
        <dbReference type="EMBL" id="KAK9295803.1"/>
    </source>
</evidence>
<gene>
    <name evidence="2" type="ORF">QLX08_010012</name>
</gene>
<evidence type="ECO:0000256" key="1">
    <source>
        <dbReference type="SAM" id="MobiDB-lite"/>
    </source>
</evidence>
<protein>
    <submittedName>
        <fullName evidence="2">Uncharacterized protein</fullName>
    </submittedName>
</protein>
<accession>A0AAW0ZDX3</accession>
<dbReference type="EMBL" id="JAWNGG020000241">
    <property type="protein sequence ID" value="KAK9295803.1"/>
    <property type="molecule type" value="Genomic_DNA"/>
</dbReference>
<dbReference type="AlphaFoldDB" id="A0AAW0ZDX3"/>
<feature type="region of interest" description="Disordered" evidence="1">
    <location>
        <begin position="1"/>
        <end position="25"/>
    </location>
</feature>
<name>A0AAW0ZDX3_9HYME</name>
<organism evidence="2 3">
    <name type="scientific">Tetragonisca angustula</name>
    <dbReference type="NCBI Taxonomy" id="166442"/>
    <lineage>
        <taxon>Eukaryota</taxon>
        <taxon>Metazoa</taxon>
        <taxon>Ecdysozoa</taxon>
        <taxon>Arthropoda</taxon>
        <taxon>Hexapoda</taxon>
        <taxon>Insecta</taxon>
        <taxon>Pterygota</taxon>
        <taxon>Neoptera</taxon>
        <taxon>Endopterygota</taxon>
        <taxon>Hymenoptera</taxon>
        <taxon>Apocrita</taxon>
        <taxon>Aculeata</taxon>
        <taxon>Apoidea</taxon>
        <taxon>Anthophila</taxon>
        <taxon>Apidae</taxon>
        <taxon>Tetragonisca</taxon>
    </lineage>
</organism>
<reference evidence="2 3" key="1">
    <citation type="submission" date="2024-05" db="EMBL/GenBank/DDBJ databases">
        <title>The nuclear and mitochondrial genome assemblies of Tetragonisca angustula (Apidae: Meliponini), a tiny yet remarkable pollinator in the Neotropics.</title>
        <authorList>
            <person name="Ferrari R."/>
            <person name="Ricardo P.C."/>
            <person name="Dias F.C."/>
            <person name="Araujo N.S."/>
            <person name="Soares D.O."/>
            <person name="Zhou Q.-S."/>
            <person name="Zhu C.-D."/>
            <person name="Coutinho L."/>
            <person name="Airas M.C."/>
            <person name="Batista T.M."/>
        </authorList>
    </citation>
    <scope>NUCLEOTIDE SEQUENCE [LARGE SCALE GENOMIC DNA]</scope>
    <source>
        <strain evidence="2">ASF017062</strain>
        <tissue evidence="2">Abdomen</tissue>
    </source>
</reference>
<dbReference type="Proteomes" id="UP001432146">
    <property type="component" value="Unassembled WGS sequence"/>
</dbReference>
<proteinExistence type="predicted"/>
<sequence>MVNQGSEAGESASRAEGGSPSRGVPVVGLASRVVRHVERDSGRFVVWHVEVEPTVPRLSPNYKTNAVHSVIIQLVDVPPPPSTAVSPSSEASPASGPFTWSSVLSPSAQSICLAEITKASKQLSLCISDSLSSASKFFL</sequence>